<dbReference type="InterPro" id="IPR001128">
    <property type="entry name" value="Cyt_P450"/>
</dbReference>
<keyword evidence="5 7" id="KW-0503">Monooxygenase</keyword>
<organism evidence="9">
    <name type="scientific">Achyranthes bidentata</name>
    <dbReference type="NCBI Taxonomy" id="384659"/>
    <lineage>
        <taxon>Eukaryota</taxon>
        <taxon>Viridiplantae</taxon>
        <taxon>Streptophyta</taxon>
        <taxon>Embryophyta</taxon>
        <taxon>Tracheophyta</taxon>
        <taxon>Spermatophyta</taxon>
        <taxon>Magnoliopsida</taxon>
        <taxon>eudicotyledons</taxon>
        <taxon>Gunneridae</taxon>
        <taxon>Pentapetalae</taxon>
        <taxon>Caryophyllales</taxon>
        <taxon>Amaranthaceae</taxon>
        <taxon>Achyranthes</taxon>
    </lineage>
</organism>
<dbReference type="AlphaFoldDB" id="A0A7G9U7S3"/>
<evidence type="ECO:0000256" key="5">
    <source>
        <dbReference type="ARBA" id="ARBA00023033"/>
    </source>
</evidence>
<protein>
    <submittedName>
        <fullName evidence="9">Cytochrome P450</fullName>
    </submittedName>
</protein>
<evidence type="ECO:0000256" key="3">
    <source>
        <dbReference type="ARBA" id="ARBA00023002"/>
    </source>
</evidence>
<comment type="cofactor">
    <cofactor evidence="6">
        <name>heme</name>
        <dbReference type="ChEBI" id="CHEBI:30413"/>
    </cofactor>
</comment>
<evidence type="ECO:0000256" key="7">
    <source>
        <dbReference type="RuleBase" id="RU000461"/>
    </source>
</evidence>
<evidence type="ECO:0000256" key="6">
    <source>
        <dbReference type="PIRSR" id="PIRSR602401-1"/>
    </source>
</evidence>
<evidence type="ECO:0000256" key="2">
    <source>
        <dbReference type="ARBA" id="ARBA00022723"/>
    </source>
</evidence>
<dbReference type="GO" id="GO:0020037">
    <property type="term" value="F:heme binding"/>
    <property type="evidence" value="ECO:0007669"/>
    <property type="project" value="InterPro"/>
</dbReference>
<reference evidence="9" key="1">
    <citation type="submission" date="2019-11" db="EMBL/GenBank/DDBJ databases">
        <authorList>
            <person name="Li J.T."/>
            <person name="Liu Y.Q."/>
            <person name="Tang L."/>
        </authorList>
    </citation>
    <scope>NUCLEOTIDE SEQUENCE</scope>
    <source>
        <strain evidence="9">UN089079</strain>
    </source>
</reference>
<dbReference type="InterPro" id="IPR017972">
    <property type="entry name" value="Cyt_P450_CS"/>
</dbReference>
<dbReference type="PROSITE" id="PS00086">
    <property type="entry name" value="CYTOCHROME_P450"/>
    <property type="match status" value="1"/>
</dbReference>
<sequence>MEFHLHLPFHFSASTTSFLAILLFLYCLLKWRKKSKNTAKNPPLPSNSWPIIGHLHLLGVLPHISLGKLADKYGPIFMIKLGVHGAMVISSAEIAKECLGGNNDKVFLNRPNKIFVHHLAYDSAMLGFSQYGQYWREIRKITTVELLSNHRIELLKNVRISEVRSSSMKILSVLSTAGSEPVDMKQWFNDISMNTIVRLISGKSLKEYYQGEKYNECAKALRDFFELAGAFVPGDVFPGLRWLDIGGFEKRMKKVGKLIDEMAEEWLEEHKRRRKGKEMDEKLDFMDVMLDIFERGDEKPSKFDADTVIKATCMAMILAAADTTAVTLTWALSLLLNNKDVLNKTQHELDTVVGKQRQVQESDLKNLVYLQAVLKETLRLYPAAPLSVPRESITDCTVSGYHIPANTQLFVNLYKIHRDPHVWEDPTRFEPERFLTINKDLDVRGQSYEFMPFGSGRRICPGISFALQVMQFTLANLLHGFEIRVNGDDGFVDMSEGFGLTNLKATPLEVILTHRLEQNLYK</sequence>
<keyword evidence="3 7" id="KW-0560">Oxidoreductase</keyword>
<feature type="binding site" description="axial binding residue" evidence="6">
    <location>
        <position position="460"/>
    </location>
    <ligand>
        <name>heme</name>
        <dbReference type="ChEBI" id="CHEBI:30413"/>
    </ligand>
    <ligandPart>
        <name>Fe</name>
        <dbReference type="ChEBI" id="CHEBI:18248"/>
    </ligandPart>
</feature>
<dbReference type="Pfam" id="PF00067">
    <property type="entry name" value="p450"/>
    <property type="match status" value="1"/>
</dbReference>
<dbReference type="GO" id="GO:0005506">
    <property type="term" value="F:iron ion binding"/>
    <property type="evidence" value="ECO:0007669"/>
    <property type="project" value="InterPro"/>
</dbReference>
<dbReference type="SUPFAM" id="SSF48264">
    <property type="entry name" value="Cytochrome P450"/>
    <property type="match status" value="1"/>
</dbReference>
<dbReference type="PANTHER" id="PTHR47947">
    <property type="entry name" value="CYTOCHROME P450 82C3-RELATED"/>
    <property type="match status" value="1"/>
</dbReference>
<dbReference type="Gene3D" id="1.10.630.10">
    <property type="entry name" value="Cytochrome P450"/>
    <property type="match status" value="1"/>
</dbReference>
<keyword evidence="8" id="KW-0472">Membrane</keyword>
<name>A0A7G9U7S3_9CARY</name>
<dbReference type="InterPro" id="IPR036396">
    <property type="entry name" value="Cyt_P450_sf"/>
</dbReference>
<keyword evidence="8" id="KW-0812">Transmembrane</keyword>
<evidence type="ECO:0000256" key="1">
    <source>
        <dbReference type="ARBA" id="ARBA00022617"/>
    </source>
</evidence>
<comment type="similarity">
    <text evidence="7">Belongs to the cytochrome P450 family.</text>
</comment>
<dbReference type="InterPro" id="IPR050651">
    <property type="entry name" value="Plant_Cytochrome_P450_Monoox"/>
</dbReference>
<evidence type="ECO:0000256" key="8">
    <source>
        <dbReference type="SAM" id="Phobius"/>
    </source>
</evidence>
<accession>A0A7G9U7S3</accession>
<dbReference type="FunFam" id="1.10.630.10:FF:000026">
    <property type="entry name" value="Cytochrome P450 82C4"/>
    <property type="match status" value="1"/>
</dbReference>
<dbReference type="GO" id="GO:0004497">
    <property type="term" value="F:monooxygenase activity"/>
    <property type="evidence" value="ECO:0007669"/>
    <property type="project" value="UniProtKB-KW"/>
</dbReference>
<dbReference type="EMBL" id="MN732962">
    <property type="protein sequence ID" value="QNN89154.1"/>
    <property type="molecule type" value="mRNA"/>
</dbReference>
<feature type="transmembrane region" description="Helical" evidence="8">
    <location>
        <begin position="6"/>
        <end position="29"/>
    </location>
</feature>
<keyword evidence="1 6" id="KW-0349">Heme</keyword>
<dbReference type="PRINTS" id="PR00463">
    <property type="entry name" value="EP450I"/>
</dbReference>
<dbReference type="PRINTS" id="PR00385">
    <property type="entry name" value="P450"/>
</dbReference>
<proteinExistence type="evidence at transcript level"/>
<keyword evidence="8" id="KW-1133">Transmembrane helix</keyword>
<dbReference type="InterPro" id="IPR002401">
    <property type="entry name" value="Cyt_P450_E_grp-I"/>
</dbReference>
<dbReference type="PANTHER" id="PTHR47947:SF19">
    <property type="entry name" value="CYTOCHROME P450 82C3-RELATED"/>
    <property type="match status" value="1"/>
</dbReference>
<evidence type="ECO:0000313" key="9">
    <source>
        <dbReference type="EMBL" id="QNN89154.1"/>
    </source>
</evidence>
<evidence type="ECO:0000256" key="4">
    <source>
        <dbReference type="ARBA" id="ARBA00023004"/>
    </source>
</evidence>
<keyword evidence="2 6" id="KW-0479">Metal-binding</keyword>
<keyword evidence="4 6" id="KW-0408">Iron</keyword>
<dbReference type="GO" id="GO:0016705">
    <property type="term" value="F:oxidoreductase activity, acting on paired donors, with incorporation or reduction of molecular oxygen"/>
    <property type="evidence" value="ECO:0007669"/>
    <property type="project" value="InterPro"/>
</dbReference>